<feature type="region of interest" description="Disordered" evidence="1">
    <location>
        <begin position="106"/>
        <end position="126"/>
    </location>
</feature>
<accession>A0AAE3H395</accession>
<feature type="compositionally biased region" description="Polar residues" evidence="1">
    <location>
        <begin position="106"/>
        <end position="120"/>
    </location>
</feature>
<evidence type="ECO:0000313" key="2">
    <source>
        <dbReference type="EMBL" id="MCP9763752.1"/>
    </source>
</evidence>
<sequence length="336" mass="36306">MKTISLLLILALNSYAQIGSKIPAQKTGLSGTWINKDFGYDMKLQLNENGKGFFEDEAITYAIVGNKINMKFEEETIAYNYKLAGNVLTLSGGDLDSPVSFSKNGASVNTKNEMTSSSPKSVEEKNSKAEKLIGKWTTEGADIEFKPNGKGIYNGNPFTYTVKGNTLTSTVNTGTNTFFFMFLGESLSMSGAGINVVLTKGHKGYKAETATSGNYNSGGGIDQSIVGKWCWISSSGNYSASSSYSKCLNINSNGTYTYSSEGSVSGYGGGYYGGSSSQSSDSGTWKIVGNKIHVQSRAEGFKIYSFEKRNHPKNGDPMIIIDGDSYVTYTQRPSWR</sequence>
<evidence type="ECO:0008006" key="4">
    <source>
        <dbReference type="Google" id="ProtNLM"/>
    </source>
</evidence>
<evidence type="ECO:0000256" key="1">
    <source>
        <dbReference type="SAM" id="MobiDB-lite"/>
    </source>
</evidence>
<dbReference type="AlphaFoldDB" id="A0AAE3H395"/>
<proteinExistence type="predicted"/>
<protein>
    <recommendedName>
        <fullName evidence="4">Lipocalin-like domain-containing protein</fullName>
    </recommendedName>
</protein>
<reference evidence="2 3" key="1">
    <citation type="submission" date="2018-11" db="EMBL/GenBank/DDBJ databases">
        <title>Novel bacteria species description.</title>
        <authorList>
            <person name="Han J.-H."/>
        </authorList>
    </citation>
    <scope>NUCLEOTIDE SEQUENCE [LARGE SCALE GENOMIC DNA]</scope>
    <source>
        <strain evidence="2 3">KCTC23259</strain>
    </source>
</reference>
<organism evidence="2 3">
    <name type="scientific">Lacihabitans soyangensis</name>
    <dbReference type="NCBI Taxonomy" id="869394"/>
    <lineage>
        <taxon>Bacteria</taxon>
        <taxon>Pseudomonadati</taxon>
        <taxon>Bacteroidota</taxon>
        <taxon>Cytophagia</taxon>
        <taxon>Cytophagales</taxon>
        <taxon>Leadbetterellaceae</taxon>
        <taxon>Lacihabitans</taxon>
    </lineage>
</organism>
<dbReference type="Proteomes" id="UP001204144">
    <property type="component" value="Unassembled WGS sequence"/>
</dbReference>
<dbReference type="RefSeq" id="WP_255037522.1">
    <property type="nucleotide sequence ID" value="NZ_RJUF01000038.1"/>
</dbReference>
<name>A0AAE3H395_9BACT</name>
<evidence type="ECO:0000313" key="3">
    <source>
        <dbReference type="Proteomes" id="UP001204144"/>
    </source>
</evidence>
<gene>
    <name evidence="2" type="ORF">EGI31_12385</name>
</gene>
<comment type="caution">
    <text evidence="2">The sequence shown here is derived from an EMBL/GenBank/DDBJ whole genome shotgun (WGS) entry which is preliminary data.</text>
</comment>
<dbReference type="EMBL" id="RJUF01000038">
    <property type="protein sequence ID" value="MCP9763752.1"/>
    <property type="molecule type" value="Genomic_DNA"/>
</dbReference>
<keyword evidence="3" id="KW-1185">Reference proteome</keyword>